<dbReference type="InParanoid" id="A0A507BI83"/>
<sequence>MPSATTSGADASNNGGARSREHNQGNQDRKYTVEQKAAVLRIRRCKPTAFYEILDIEKTVTDTEVKKAYRKQSLLTHPDKNGHEHADEAFKMVSRAFGVLGDKEKRDKFDRFGTDPDSRFSSAQAQNPFSGFANRNASAGRRGGGMGGFEDEMSPEEMFQRFFGGGGFGPFGGGGFDTGPQFVFNFGGGPGIRVHQFGGARPRRRPREGEQGQQESSFASTLIGLLPILLLFVFPIISSLFSGATSGPAMPSMVFDKPLPPFTHRRTTKNDVKYFVNPKDKAYNYFRENPSKMSQLDHHAEVLLVRTLRNECEREMHHKQMLREDAQGWFVQDAAKMKIAEEFEMKSCQRLDKMAHLAR</sequence>
<dbReference type="SUPFAM" id="SSF46565">
    <property type="entry name" value="Chaperone J-domain"/>
    <property type="match status" value="1"/>
</dbReference>
<dbReference type="InterPro" id="IPR036869">
    <property type="entry name" value="J_dom_sf"/>
</dbReference>
<keyword evidence="3 6" id="KW-1133">Transmembrane helix</keyword>
<proteinExistence type="predicted"/>
<comment type="subcellular location">
    <subcellularLocation>
        <location evidence="1">Membrane</location>
        <topology evidence="1">Single-pass membrane protein</topology>
    </subcellularLocation>
</comment>
<dbReference type="SMART" id="SM00271">
    <property type="entry name" value="DnaJ"/>
    <property type="match status" value="1"/>
</dbReference>
<dbReference type="Pfam" id="PF09320">
    <property type="entry name" value="DUF1977"/>
    <property type="match status" value="1"/>
</dbReference>
<feature type="compositionally biased region" description="Basic and acidic residues" evidence="5">
    <location>
        <begin position="18"/>
        <end position="32"/>
    </location>
</feature>
<protein>
    <recommendedName>
        <fullName evidence="7">J domain-containing protein</fullName>
    </recommendedName>
</protein>
<name>A0A507BI83_9PEZI</name>
<organism evidence="8 9">
    <name type="scientific">Thyridium curvatum</name>
    <dbReference type="NCBI Taxonomy" id="1093900"/>
    <lineage>
        <taxon>Eukaryota</taxon>
        <taxon>Fungi</taxon>
        <taxon>Dikarya</taxon>
        <taxon>Ascomycota</taxon>
        <taxon>Pezizomycotina</taxon>
        <taxon>Sordariomycetes</taxon>
        <taxon>Sordariomycetidae</taxon>
        <taxon>Thyridiales</taxon>
        <taxon>Thyridiaceae</taxon>
        <taxon>Thyridium</taxon>
    </lineage>
</organism>
<evidence type="ECO:0000313" key="8">
    <source>
        <dbReference type="EMBL" id="TPX17099.1"/>
    </source>
</evidence>
<dbReference type="EMBL" id="SKBQ01000014">
    <property type="protein sequence ID" value="TPX17099.1"/>
    <property type="molecule type" value="Genomic_DNA"/>
</dbReference>
<accession>A0A507BI83</accession>
<dbReference type="PROSITE" id="PS50076">
    <property type="entry name" value="DNAJ_2"/>
    <property type="match status" value="1"/>
</dbReference>
<evidence type="ECO:0000256" key="5">
    <source>
        <dbReference type="SAM" id="MobiDB-lite"/>
    </source>
</evidence>
<reference evidence="8 9" key="1">
    <citation type="submission" date="2019-06" db="EMBL/GenBank/DDBJ databases">
        <title>Draft genome sequence of the filamentous fungus Phialemoniopsis curvata isolated from diesel fuel.</title>
        <authorList>
            <person name="Varaljay V.A."/>
            <person name="Lyon W.J."/>
            <person name="Crouch A.L."/>
            <person name="Drake C.E."/>
            <person name="Hollomon J.M."/>
            <person name="Nadeau L.J."/>
            <person name="Nunn H.S."/>
            <person name="Stevenson B.S."/>
            <person name="Bojanowski C.L."/>
            <person name="Crookes-Goodson W.J."/>
        </authorList>
    </citation>
    <scope>NUCLEOTIDE SEQUENCE [LARGE SCALE GENOMIC DNA]</scope>
    <source>
        <strain evidence="8 9">D216</strain>
    </source>
</reference>
<dbReference type="FunFam" id="1.10.287.110:FF:000069">
    <property type="entry name" value="ER associated DnaJ chaperone"/>
    <property type="match status" value="1"/>
</dbReference>
<dbReference type="InterPro" id="IPR001623">
    <property type="entry name" value="DnaJ_domain"/>
</dbReference>
<feature type="region of interest" description="Disordered" evidence="5">
    <location>
        <begin position="115"/>
        <end position="151"/>
    </location>
</feature>
<dbReference type="InterPro" id="IPR015399">
    <property type="entry name" value="DUF1977_DnaJ-like"/>
</dbReference>
<feature type="compositionally biased region" description="Low complexity" evidence="5">
    <location>
        <begin position="131"/>
        <end position="140"/>
    </location>
</feature>
<evidence type="ECO:0000259" key="7">
    <source>
        <dbReference type="PROSITE" id="PS50076"/>
    </source>
</evidence>
<dbReference type="PRINTS" id="PR00625">
    <property type="entry name" value="JDOMAIN"/>
</dbReference>
<feature type="transmembrane region" description="Helical" evidence="6">
    <location>
        <begin position="222"/>
        <end position="243"/>
    </location>
</feature>
<dbReference type="Gene3D" id="1.10.287.110">
    <property type="entry name" value="DnaJ domain"/>
    <property type="match status" value="1"/>
</dbReference>
<dbReference type="PANTHER" id="PTHR43908">
    <property type="entry name" value="AT29763P-RELATED"/>
    <property type="match status" value="1"/>
</dbReference>
<keyword evidence="9" id="KW-1185">Reference proteome</keyword>
<evidence type="ECO:0000256" key="4">
    <source>
        <dbReference type="ARBA" id="ARBA00023136"/>
    </source>
</evidence>
<dbReference type="CDD" id="cd06257">
    <property type="entry name" value="DnaJ"/>
    <property type="match status" value="1"/>
</dbReference>
<dbReference type="Pfam" id="PF00226">
    <property type="entry name" value="DnaJ"/>
    <property type="match status" value="1"/>
</dbReference>
<comment type="caution">
    <text evidence="8">The sequence shown here is derived from an EMBL/GenBank/DDBJ whole genome shotgun (WGS) entry which is preliminary data.</text>
</comment>
<evidence type="ECO:0000256" key="3">
    <source>
        <dbReference type="ARBA" id="ARBA00022989"/>
    </source>
</evidence>
<dbReference type="GO" id="GO:0071218">
    <property type="term" value="P:cellular response to misfolded protein"/>
    <property type="evidence" value="ECO:0007669"/>
    <property type="project" value="TreeGrafter"/>
</dbReference>
<dbReference type="STRING" id="1093900.A0A507BI83"/>
<dbReference type="GO" id="GO:0030544">
    <property type="term" value="F:Hsp70 protein binding"/>
    <property type="evidence" value="ECO:0007669"/>
    <property type="project" value="TreeGrafter"/>
</dbReference>
<feature type="domain" description="J" evidence="7">
    <location>
        <begin position="49"/>
        <end position="113"/>
    </location>
</feature>
<keyword evidence="4 6" id="KW-0472">Membrane</keyword>
<feature type="region of interest" description="Disordered" evidence="5">
    <location>
        <begin position="1"/>
        <end position="32"/>
    </location>
</feature>
<dbReference type="GO" id="GO:0005789">
    <property type="term" value="C:endoplasmic reticulum membrane"/>
    <property type="evidence" value="ECO:0007669"/>
    <property type="project" value="TreeGrafter"/>
</dbReference>
<gene>
    <name evidence="8" type="ORF">E0L32_003217</name>
</gene>
<evidence type="ECO:0000313" key="9">
    <source>
        <dbReference type="Proteomes" id="UP000319257"/>
    </source>
</evidence>
<dbReference type="AlphaFoldDB" id="A0A507BI83"/>
<dbReference type="InterPro" id="IPR051100">
    <property type="entry name" value="DnaJ_subfamily_B/C"/>
</dbReference>
<dbReference type="Proteomes" id="UP000319257">
    <property type="component" value="Unassembled WGS sequence"/>
</dbReference>
<dbReference type="FunCoup" id="A0A507BI83">
    <property type="interactions" value="165"/>
</dbReference>
<dbReference type="GeneID" id="41970664"/>
<evidence type="ECO:0000256" key="6">
    <source>
        <dbReference type="SAM" id="Phobius"/>
    </source>
</evidence>
<evidence type="ECO:0000256" key="1">
    <source>
        <dbReference type="ARBA" id="ARBA00004167"/>
    </source>
</evidence>
<feature type="compositionally biased region" description="Polar residues" evidence="5">
    <location>
        <begin position="1"/>
        <end position="16"/>
    </location>
</feature>
<dbReference type="OrthoDB" id="1507364at2759"/>
<feature type="compositionally biased region" description="Polar residues" evidence="5">
    <location>
        <begin position="119"/>
        <end position="129"/>
    </location>
</feature>
<evidence type="ECO:0000256" key="2">
    <source>
        <dbReference type="ARBA" id="ARBA00022692"/>
    </source>
</evidence>
<keyword evidence="2 6" id="KW-0812">Transmembrane</keyword>
<dbReference type="RefSeq" id="XP_030998810.1">
    <property type="nucleotide sequence ID" value="XM_031137493.1"/>
</dbReference>
<dbReference type="PANTHER" id="PTHR43908:SF3">
    <property type="entry name" value="AT29763P-RELATED"/>
    <property type="match status" value="1"/>
</dbReference>